<accession>A0A0C2IHA9</accession>
<dbReference type="Pfam" id="PF13358">
    <property type="entry name" value="DDE_3"/>
    <property type="match status" value="1"/>
</dbReference>
<evidence type="ECO:0000313" key="2">
    <source>
        <dbReference type="EMBL" id="KII64684.1"/>
    </source>
</evidence>
<feature type="domain" description="Tc1-like transposase DDE" evidence="1">
    <location>
        <begin position="35"/>
        <end position="97"/>
    </location>
</feature>
<dbReference type="InterPro" id="IPR036397">
    <property type="entry name" value="RNaseH_sf"/>
</dbReference>
<proteinExistence type="predicted"/>
<protein>
    <recommendedName>
        <fullName evidence="1">Tc1-like transposase DDE domain-containing protein</fullName>
    </recommendedName>
</protein>
<dbReference type="Proteomes" id="UP000031668">
    <property type="component" value="Unassembled WGS sequence"/>
</dbReference>
<dbReference type="GO" id="GO:0003676">
    <property type="term" value="F:nucleic acid binding"/>
    <property type="evidence" value="ECO:0007669"/>
    <property type="project" value="InterPro"/>
</dbReference>
<reference evidence="2 3" key="1">
    <citation type="journal article" date="2014" name="Genome Biol. Evol.">
        <title>The genome of the myxosporean Thelohanellus kitauei shows adaptations to nutrient acquisition within its fish host.</title>
        <authorList>
            <person name="Yang Y."/>
            <person name="Xiong J."/>
            <person name="Zhou Z."/>
            <person name="Huo F."/>
            <person name="Miao W."/>
            <person name="Ran C."/>
            <person name="Liu Y."/>
            <person name="Zhang J."/>
            <person name="Feng J."/>
            <person name="Wang M."/>
            <person name="Wang M."/>
            <person name="Wang L."/>
            <person name="Yao B."/>
        </authorList>
    </citation>
    <scope>NUCLEOTIDE SEQUENCE [LARGE SCALE GENOMIC DNA]</scope>
    <source>
        <strain evidence="2">Wuqing</strain>
    </source>
</reference>
<evidence type="ECO:0000313" key="3">
    <source>
        <dbReference type="Proteomes" id="UP000031668"/>
    </source>
</evidence>
<gene>
    <name evidence="2" type="ORF">RF11_05473</name>
</gene>
<evidence type="ECO:0000259" key="1">
    <source>
        <dbReference type="Pfam" id="PF13358"/>
    </source>
</evidence>
<dbReference type="AlphaFoldDB" id="A0A0C2IHA9"/>
<dbReference type="EMBL" id="JWZT01004123">
    <property type="protein sequence ID" value="KII64684.1"/>
    <property type="molecule type" value="Genomic_DNA"/>
</dbReference>
<name>A0A0C2IHA9_THEKT</name>
<comment type="caution">
    <text evidence="2">The sequence shown here is derived from an EMBL/GenBank/DDBJ whole genome shotgun (WGS) entry which is preliminary data.</text>
</comment>
<sequence>MPDLMTHFSFEASSSIGFSYGEYGGIKMIGYLIHKVEFYEFLRKCMRNLSNTPGMFIMENFLFHHLTEVREVLKSQGDQIFFIPPYTQYLNLIELYFLSGRLS</sequence>
<dbReference type="Gene3D" id="3.30.420.10">
    <property type="entry name" value="Ribonuclease H-like superfamily/Ribonuclease H"/>
    <property type="match status" value="1"/>
</dbReference>
<dbReference type="InterPro" id="IPR038717">
    <property type="entry name" value="Tc1-like_DDE_dom"/>
</dbReference>
<organism evidence="2 3">
    <name type="scientific">Thelohanellus kitauei</name>
    <name type="common">Myxosporean</name>
    <dbReference type="NCBI Taxonomy" id="669202"/>
    <lineage>
        <taxon>Eukaryota</taxon>
        <taxon>Metazoa</taxon>
        <taxon>Cnidaria</taxon>
        <taxon>Myxozoa</taxon>
        <taxon>Myxosporea</taxon>
        <taxon>Bivalvulida</taxon>
        <taxon>Platysporina</taxon>
        <taxon>Myxobolidae</taxon>
        <taxon>Thelohanellus</taxon>
    </lineage>
</organism>
<keyword evidence="3" id="KW-1185">Reference proteome</keyword>